<dbReference type="Proteomes" id="UP001500752">
    <property type="component" value="Unassembled WGS sequence"/>
</dbReference>
<accession>A0ABP7BRM3</accession>
<name>A0ABP7BRM3_9MICC</name>
<dbReference type="EMBL" id="BAABEO010000001">
    <property type="protein sequence ID" value="GAA3666329.1"/>
    <property type="molecule type" value="Genomic_DNA"/>
</dbReference>
<evidence type="ECO:0000313" key="2">
    <source>
        <dbReference type="Proteomes" id="UP001500752"/>
    </source>
</evidence>
<sequence>MNTPTPEQLHIFGQLIAHAGGLAPILEAQFAASRTKGWAFCGVCFDLEVAGDVPLLPEGTERPLAFEVDPAAASDLVQVLLWHDDGRSSGIEVSAVDDPHPGLRNLQIIGCLRENRAP</sequence>
<keyword evidence="2" id="KW-1185">Reference proteome</keyword>
<reference evidence="2" key="1">
    <citation type="journal article" date="2019" name="Int. J. Syst. Evol. Microbiol.">
        <title>The Global Catalogue of Microorganisms (GCM) 10K type strain sequencing project: providing services to taxonomists for standard genome sequencing and annotation.</title>
        <authorList>
            <consortium name="The Broad Institute Genomics Platform"/>
            <consortium name="The Broad Institute Genome Sequencing Center for Infectious Disease"/>
            <person name="Wu L."/>
            <person name="Ma J."/>
        </authorList>
    </citation>
    <scope>NUCLEOTIDE SEQUENCE [LARGE SCALE GENOMIC DNA]</scope>
    <source>
        <strain evidence="2">JCM 30742</strain>
    </source>
</reference>
<organism evidence="1 2">
    <name type="scientific">Arthrobacter ginkgonis</name>
    <dbReference type="NCBI Taxonomy" id="1630594"/>
    <lineage>
        <taxon>Bacteria</taxon>
        <taxon>Bacillati</taxon>
        <taxon>Actinomycetota</taxon>
        <taxon>Actinomycetes</taxon>
        <taxon>Micrococcales</taxon>
        <taxon>Micrococcaceae</taxon>
        <taxon>Arthrobacter</taxon>
    </lineage>
</organism>
<proteinExistence type="predicted"/>
<evidence type="ECO:0008006" key="3">
    <source>
        <dbReference type="Google" id="ProtNLM"/>
    </source>
</evidence>
<dbReference type="RefSeq" id="WP_345147725.1">
    <property type="nucleotide sequence ID" value="NZ_BAABEO010000001.1"/>
</dbReference>
<protein>
    <recommendedName>
        <fullName evidence="3">Integron gene cassette protein</fullName>
    </recommendedName>
</protein>
<comment type="caution">
    <text evidence="1">The sequence shown here is derived from an EMBL/GenBank/DDBJ whole genome shotgun (WGS) entry which is preliminary data.</text>
</comment>
<evidence type="ECO:0000313" key="1">
    <source>
        <dbReference type="EMBL" id="GAA3666329.1"/>
    </source>
</evidence>
<gene>
    <name evidence="1" type="ORF">GCM10023081_01460</name>
</gene>